<name>A0A9Q5GNI1_CLOBE</name>
<gene>
    <name evidence="1" type="ORF">DFH45_000622</name>
</gene>
<protein>
    <submittedName>
        <fullName evidence="1">Uncharacterized protein</fullName>
    </submittedName>
</protein>
<dbReference type="RefSeq" id="WP_236887921.1">
    <property type="nucleotide sequence ID" value="NZ_CP016090.1"/>
</dbReference>
<evidence type="ECO:0000313" key="2">
    <source>
        <dbReference type="Proteomes" id="UP000821656"/>
    </source>
</evidence>
<comment type="caution">
    <text evidence="1">The sequence shown here is derived from an EMBL/GenBank/DDBJ whole genome shotgun (WGS) entry which is preliminary data.</text>
</comment>
<dbReference type="Proteomes" id="UP000821656">
    <property type="component" value="Unassembled WGS sequence"/>
</dbReference>
<dbReference type="AlphaFoldDB" id="A0A9Q5GNI1"/>
<proteinExistence type="predicted"/>
<dbReference type="EMBL" id="JABSXK010000001">
    <property type="protein sequence ID" value="NRV07659.1"/>
    <property type="molecule type" value="Genomic_DNA"/>
</dbReference>
<sequence length="78" mass="9084">MAGFMSRCPFWSTTKEKVECYSECPIKSESLKGKDDKLCIFNECSEAGSIDFKEIMKEDYGFLNLSIYDDEKRININY</sequence>
<reference evidence="1" key="1">
    <citation type="submission" date="2020-05" db="EMBL/GenBank/DDBJ databases">
        <title>Genomic insights into acetone-butanol-ethanol (ABE) fermentation by sequencing solventogenic clostridia strains.</title>
        <authorList>
            <person name="Brown S."/>
        </authorList>
    </citation>
    <scope>NUCLEOTIDE SEQUENCE</scope>
    <source>
        <strain evidence="1">DJ126</strain>
    </source>
</reference>
<evidence type="ECO:0000313" key="1">
    <source>
        <dbReference type="EMBL" id="NRV07659.1"/>
    </source>
</evidence>
<accession>A0A9Q5GNI1</accession>
<organism evidence="1 2">
    <name type="scientific">Clostridium beijerinckii</name>
    <name type="common">Clostridium MP</name>
    <dbReference type="NCBI Taxonomy" id="1520"/>
    <lineage>
        <taxon>Bacteria</taxon>
        <taxon>Bacillati</taxon>
        <taxon>Bacillota</taxon>
        <taxon>Clostridia</taxon>
        <taxon>Eubacteriales</taxon>
        <taxon>Clostridiaceae</taxon>
        <taxon>Clostridium</taxon>
    </lineage>
</organism>